<protein>
    <submittedName>
        <fullName evidence="1">Uncharacterized protein</fullName>
    </submittedName>
</protein>
<evidence type="ECO:0000313" key="2">
    <source>
        <dbReference type="Proteomes" id="UP000314294"/>
    </source>
</evidence>
<name>A0A4Z2HD04_9TELE</name>
<evidence type="ECO:0000313" key="1">
    <source>
        <dbReference type="EMBL" id="TNN62662.1"/>
    </source>
</evidence>
<comment type="caution">
    <text evidence="1">The sequence shown here is derived from an EMBL/GenBank/DDBJ whole genome shotgun (WGS) entry which is preliminary data.</text>
</comment>
<accession>A0A4Z2HD04</accession>
<dbReference type="AlphaFoldDB" id="A0A4Z2HD04"/>
<keyword evidence="2" id="KW-1185">Reference proteome</keyword>
<dbReference type="Proteomes" id="UP000314294">
    <property type="component" value="Unassembled WGS sequence"/>
</dbReference>
<organism evidence="1 2">
    <name type="scientific">Liparis tanakae</name>
    <name type="common">Tanaka's snailfish</name>
    <dbReference type="NCBI Taxonomy" id="230148"/>
    <lineage>
        <taxon>Eukaryota</taxon>
        <taxon>Metazoa</taxon>
        <taxon>Chordata</taxon>
        <taxon>Craniata</taxon>
        <taxon>Vertebrata</taxon>
        <taxon>Euteleostomi</taxon>
        <taxon>Actinopterygii</taxon>
        <taxon>Neopterygii</taxon>
        <taxon>Teleostei</taxon>
        <taxon>Neoteleostei</taxon>
        <taxon>Acanthomorphata</taxon>
        <taxon>Eupercaria</taxon>
        <taxon>Perciformes</taxon>
        <taxon>Cottioidei</taxon>
        <taxon>Cottales</taxon>
        <taxon>Liparidae</taxon>
        <taxon>Liparis</taxon>
    </lineage>
</organism>
<proteinExistence type="predicted"/>
<sequence>MAAHEDAPYSAINGTQQFLVSARLTPKTHRAERSPAARRVTVCSDPGDFGGDTLMLCSRLGSPFYSGLHGPGH</sequence>
<dbReference type="EMBL" id="SRLO01000288">
    <property type="protein sequence ID" value="TNN62662.1"/>
    <property type="molecule type" value="Genomic_DNA"/>
</dbReference>
<gene>
    <name evidence="1" type="ORF">EYF80_027103</name>
</gene>
<reference evidence="1 2" key="1">
    <citation type="submission" date="2019-03" db="EMBL/GenBank/DDBJ databases">
        <title>First draft genome of Liparis tanakae, snailfish: a comprehensive survey of snailfish specific genes.</title>
        <authorList>
            <person name="Kim W."/>
            <person name="Song I."/>
            <person name="Jeong J.-H."/>
            <person name="Kim D."/>
            <person name="Kim S."/>
            <person name="Ryu S."/>
            <person name="Song J.Y."/>
            <person name="Lee S.K."/>
        </authorList>
    </citation>
    <scope>NUCLEOTIDE SEQUENCE [LARGE SCALE GENOMIC DNA]</scope>
    <source>
        <tissue evidence="1">Muscle</tissue>
    </source>
</reference>